<name>A0A0F9A8Y0_9ZZZZ</name>
<evidence type="ECO:0000256" key="1">
    <source>
        <dbReference type="SAM" id="Coils"/>
    </source>
</evidence>
<dbReference type="AlphaFoldDB" id="A0A0F9A8Y0"/>
<protein>
    <submittedName>
        <fullName evidence="2">Uncharacterized protein</fullName>
    </submittedName>
</protein>
<organism evidence="2">
    <name type="scientific">marine sediment metagenome</name>
    <dbReference type="NCBI Taxonomy" id="412755"/>
    <lineage>
        <taxon>unclassified sequences</taxon>
        <taxon>metagenomes</taxon>
        <taxon>ecological metagenomes</taxon>
    </lineage>
</organism>
<reference evidence="2" key="1">
    <citation type="journal article" date="2015" name="Nature">
        <title>Complex archaea that bridge the gap between prokaryotes and eukaryotes.</title>
        <authorList>
            <person name="Spang A."/>
            <person name="Saw J.H."/>
            <person name="Jorgensen S.L."/>
            <person name="Zaremba-Niedzwiedzka K."/>
            <person name="Martijn J."/>
            <person name="Lind A.E."/>
            <person name="van Eijk R."/>
            <person name="Schleper C."/>
            <person name="Guy L."/>
            <person name="Ettema T.J."/>
        </authorList>
    </citation>
    <scope>NUCLEOTIDE SEQUENCE</scope>
</reference>
<keyword evidence="1" id="KW-0175">Coiled coil</keyword>
<sequence>MKMTDSLMRAKAGETVDMSDFEGLDPFDRLQVMDLVKGNNRYVEDFRAREEEREIEYKKLEELIEFRKRQAKSQRQDVLTQEQMDMNRAQVMAKRYADMRDDLNTKVEKAATEFDEYRTELFTELEDTNKTNKKGEAFATIGGKKKLSLLDDAGEINEEAVRKFTKHYPRYRGRFKRLGVLRKNVEVRNRERDEAFGGAPTGQPEVEVPEEEIRAAMEMGLTREQAIEQYRKFLATKR</sequence>
<proteinExistence type="predicted"/>
<comment type="caution">
    <text evidence="2">The sequence shown here is derived from an EMBL/GenBank/DDBJ whole genome shotgun (WGS) entry which is preliminary data.</text>
</comment>
<evidence type="ECO:0000313" key="2">
    <source>
        <dbReference type="EMBL" id="KKL05925.1"/>
    </source>
</evidence>
<accession>A0A0F9A8Y0</accession>
<gene>
    <name evidence="2" type="ORF">LCGC14_2601150</name>
</gene>
<feature type="coiled-coil region" evidence="1">
    <location>
        <begin position="43"/>
        <end position="120"/>
    </location>
</feature>
<dbReference type="EMBL" id="LAZR01043922">
    <property type="protein sequence ID" value="KKL05925.1"/>
    <property type="molecule type" value="Genomic_DNA"/>
</dbReference>